<proteinExistence type="inferred from homology"/>
<evidence type="ECO:0000256" key="3">
    <source>
        <dbReference type="ARBA" id="ARBA00022475"/>
    </source>
</evidence>
<dbReference type="RefSeq" id="WP_101540616.1">
    <property type="nucleotide sequence ID" value="NZ_PKGS01000005.1"/>
</dbReference>
<evidence type="ECO:0000256" key="5">
    <source>
        <dbReference type="ARBA" id="ARBA00022960"/>
    </source>
</evidence>
<dbReference type="Proteomes" id="UP000234335">
    <property type="component" value="Unassembled WGS sequence"/>
</dbReference>
<accession>A0A2I1M6P9</accession>
<evidence type="ECO:0000256" key="8">
    <source>
        <dbReference type="SAM" id="Phobius"/>
    </source>
</evidence>
<protein>
    <submittedName>
        <fullName evidence="9">Rod shape-determining protein MreD</fullName>
    </submittedName>
</protein>
<evidence type="ECO:0000256" key="2">
    <source>
        <dbReference type="ARBA" id="ARBA00007776"/>
    </source>
</evidence>
<evidence type="ECO:0000256" key="7">
    <source>
        <dbReference type="ARBA" id="ARBA00023136"/>
    </source>
</evidence>
<organism evidence="9 10">
    <name type="scientific">Anaerococcus octavius</name>
    <dbReference type="NCBI Taxonomy" id="54007"/>
    <lineage>
        <taxon>Bacteria</taxon>
        <taxon>Bacillati</taxon>
        <taxon>Bacillota</taxon>
        <taxon>Tissierellia</taxon>
        <taxon>Tissierellales</taxon>
        <taxon>Peptoniphilaceae</taxon>
        <taxon>Anaerococcus</taxon>
    </lineage>
</organism>
<comment type="similarity">
    <text evidence="2">Belongs to the MreD family.</text>
</comment>
<keyword evidence="3" id="KW-1003">Cell membrane</keyword>
<dbReference type="GO" id="GO:0008360">
    <property type="term" value="P:regulation of cell shape"/>
    <property type="evidence" value="ECO:0007669"/>
    <property type="project" value="UniProtKB-KW"/>
</dbReference>
<gene>
    <name evidence="9" type="ORF">CYJ34_07190</name>
</gene>
<keyword evidence="6 8" id="KW-1133">Transmembrane helix</keyword>
<evidence type="ECO:0000313" key="10">
    <source>
        <dbReference type="Proteomes" id="UP000234335"/>
    </source>
</evidence>
<reference evidence="9 10" key="1">
    <citation type="submission" date="2017-12" db="EMBL/GenBank/DDBJ databases">
        <title>Phylogenetic diversity of female urinary microbiome.</title>
        <authorList>
            <person name="Thomas-White K."/>
            <person name="Wolfe A.J."/>
        </authorList>
    </citation>
    <scope>NUCLEOTIDE SEQUENCE [LARGE SCALE GENOMIC DNA]</scope>
    <source>
        <strain evidence="9 10">UMB0119</strain>
    </source>
</reference>
<comment type="subcellular location">
    <subcellularLocation>
        <location evidence="1">Cell membrane</location>
        <topology evidence="1">Multi-pass membrane protein</topology>
    </subcellularLocation>
</comment>
<name>A0A2I1M6P9_9FIRM</name>
<dbReference type="AlphaFoldDB" id="A0A2I1M6P9"/>
<feature type="transmembrane region" description="Helical" evidence="8">
    <location>
        <begin position="63"/>
        <end position="84"/>
    </location>
</feature>
<dbReference type="Pfam" id="PF04093">
    <property type="entry name" value="MreD"/>
    <property type="match status" value="1"/>
</dbReference>
<evidence type="ECO:0000256" key="1">
    <source>
        <dbReference type="ARBA" id="ARBA00004651"/>
    </source>
</evidence>
<comment type="caution">
    <text evidence="9">The sequence shown here is derived from an EMBL/GenBank/DDBJ whole genome shotgun (WGS) entry which is preliminary data.</text>
</comment>
<dbReference type="InterPro" id="IPR007227">
    <property type="entry name" value="Cell_shape_determining_MreD"/>
</dbReference>
<evidence type="ECO:0000256" key="4">
    <source>
        <dbReference type="ARBA" id="ARBA00022692"/>
    </source>
</evidence>
<sequence>MNKFKTFLVFLVTFILQTTIFSKIDIFGANINIIIPATVALSQTLGKKIGPYGAMITGLFEDFLFTNLVGPRALSYFLIGSFVSSDRFSFAKDKSTGLIMTFLASIFNLLLLSSIYYIFMRQNNFMNYFPGPMLVESVLNTLIYFIYYRLVKKIMYIPTYRI</sequence>
<keyword evidence="5" id="KW-0133">Cell shape</keyword>
<keyword evidence="10" id="KW-1185">Reference proteome</keyword>
<feature type="transmembrane region" description="Helical" evidence="8">
    <location>
        <begin position="96"/>
        <end position="119"/>
    </location>
</feature>
<dbReference type="GO" id="GO:0005886">
    <property type="term" value="C:plasma membrane"/>
    <property type="evidence" value="ECO:0007669"/>
    <property type="project" value="UniProtKB-SubCell"/>
</dbReference>
<evidence type="ECO:0000313" key="9">
    <source>
        <dbReference type="EMBL" id="PKZ15798.1"/>
    </source>
</evidence>
<keyword evidence="7 8" id="KW-0472">Membrane</keyword>
<dbReference type="EMBL" id="PKGS01000005">
    <property type="protein sequence ID" value="PKZ15798.1"/>
    <property type="molecule type" value="Genomic_DNA"/>
</dbReference>
<keyword evidence="4 8" id="KW-0812">Transmembrane</keyword>
<evidence type="ECO:0000256" key="6">
    <source>
        <dbReference type="ARBA" id="ARBA00022989"/>
    </source>
</evidence>
<feature type="transmembrane region" description="Helical" evidence="8">
    <location>
        <begin position="125"/>
        <end position="147"/>
    </location>
</feature>